<dbReference type="AlphaFoldDB" id="A0A147EZ31"/>
<name>A0A147EZ31_MICTE</name>
<gene>
    <name evidence="2" type="ORF">NS220_06010</name>
</gene>
<reference evidence="2 3" key="1">
    <citation type="journal article" date="2016" name="Front. Microbiol.">
        <title>Genomic Resource of Rice Seed Associated Bacteria.</title>
        <authorList>
            <person name="Midha S."/>
            <person name="Bansal K."/>
            <person name="Sharma S."/>
            <person name="Kumar N."/>
            <person name="Patil P.P."/>
            <person name="Chaudhry V."/>
            <person name="Patil P.B."/>
        </authorList>
    </citation>
    <scope>NUCLEOTIDE SEQUENCE [LARGE SCALE GENOMIC DNA]</scope>
    <source>
        <strain evidence="2 3">NS220</strain>
    </source>
</reference>
<feature type="domain" description="HNH" evidence="1">
    <location>
        <begin position="22"/>
        <end position="76"/>
    </location>
</feature>
<comment type="caution">
    <text evidence="2">The sequence shown here is derived from an EMBL/GenBank/DDBJ whole genome shotgun (WGS) entry which is preliminary data.</text>
</comment>
<dbReference type="GO" id="GO:0008270">
    <property type="term" value="F:zinc ion binding"/>
    <property type="evidence" value="ECO:0007669"/>
    <property type="project" value="InterPro"/>
</dbReference>
<sequence length="92" mass="10412">MRTEFFDEGKRLDAEGDPDANCHICKARIDYDAAPGTTPESHNLDHYYPVSTHPELQEDWDNFRHAHTLCNQTRGNGSIDGGGLGELVPDWW</sequence>
<dbReference type="EMBL" id="LDRT01000033">
    <property type="protein sequence ID" value="KTR95397.1"/>
    <property type="molecule type" value="Genomic_DNA"/>
</dbReference>
<dbReference type="PATRIC" id="fig|2033.6.peg.2176"/>
<accession>A0A147EZ31</accession>
<evidence type="ECO:0000259" key="1">
    <source>
        <dbReference type="Pfam" id="PF01844"/>
    </source>
</evidence>
<dbReference type="Proteomes" id="UP000075025">
    <property type="component" value="Unassembled WGS sequence"/>
</dbReference>
<proteinExistence type="predicted"/>
<organism evidence="2 3">
    <name type="scientific">Microbacterium testaceum</name>
    <name type="common">Aureobacterium testaceum</name>
    <name type="synonym">Brevibacterium testaceum</name>
    <dbReference type="NCBI Taxonomy" id="2033"/>
    <lineage>
        <taxon>Bacteria</taxon>
        <taxon>Bacillati</taxon>
        <taxon>Actinomycetota</taxon>
        <taxon>Actinomycetes</taxon>
        <taxon>Micrococcales</taxon>
        <taxon>Microbacteriaceae</taxon>
        <taxon>Microbacterium</taxon>
    </lineage>
</organism>
<dbReference type="Gene3D" id="1.10.30.50">
    <property type="match status" value="1"/>
</dbReference>
<evidence type="ECO:0000313" key="2">
    <source>
        <dbReference type="EMBL" id="KTR95397.1"/>
    </source>
</evidence>
<dbReference type="GO" id="GO:0004519">
    <property type="term" value="F:endonuclease activity"/>
    <property type="evidence" value="ECO:0007669"/>
    <property type="project" value="InterPro"/>
</dbReference>
<evidence type="ECO:0000313" key="3">
    <source>
        <dbReference type="Proteomes" id="UP000075025"/>
    </source>
</evidence>
<dbReference type="GO" id="GO:0003676">
    <property type="term" value="F:nucleic acid binding"/>
    <property type="evidence" value="ECO:0007669"/>
    <property type="project" value="InterPro"/>
</dbReference>
<protein>
    <recommendedName>
        <fullName evidence="1">HNH domain-containing protein</fullName>
    </recommendedName>
</protein>
<dbReference type="InterPro" id="IPR002711">
    <property type="entry name" value="HNH"/>
</dbReference>
<dbReference type="Pfam" id="PF01844">
    <property type="entry name" value="HNH"/>
    <property type="match status" value="1"/>
</dbReference>